<reference evidence="1 2" key="1">
    <citation type="journal article" date="2012" name="J. Bacteriol.">
        <title>Genome sequence of the model hyperthermophilic archaeon Thermococcus litoralis NS-C.</title>
        <authorList>
            <person name="Gardner A.F."/>
            <person name="Kumar S."/>
            <person name="Perler F.B."/>
        </authorList>
    </citation>
    <scope>NUCLEOTIDE SEQUENCE [LARGE SCALE GENOMIC DNA]</scope>
    <source>
        <strain evidence="2">ATCC 51850 / DSM 5473 / JCM 8560 / NS-C</strain>
    </source>
</reference>
<evidence type="ECO:0008006" key="3">
    <source>
        <dbReference type="Google" id="ProtNLM"/>
    </source>
</evidence>
<dbReference type="AlphaFoldDB" id="H3ZKX7"/>
<evidence type="ECO:0000313" key="1">
    <source>
        <dbReference type="EMBL" id="EHR79378.1"/>
    </source>
</evidence>
<dbReference type="KEGG" id="tlt:OCC_07923"/>
<name>H3ZKX7_THELN</name>
<dbReference type="GeneID" id="16550337"/>
<keyword evidence="2" id="KW-1185">Reference proteome</keyword>
<protein>
    <recommendedName>
        <fullName evidence="3">DUF4065 domain-containing protein</fullName>
    </recommendedName>
</protein>
<sequence>MVWDELTPEQRELLVEQYLILLIGVVDTPIPTNLHLHKEFFILRNVAPDLSKIIKFEKHMYGPYSPDLNEALKNPVYYPEAFEFYVEDLPLVKRMITKISLTSEGRAVFRKLTEEYSHEESFKEFLAIAKAIRLMYDSLSVEELLLLIYSTFKDWTKYSSVYTSLMAPSRRKRLAYELYRKGIISKSKYQEILEAKP</sequence>
<evidence type="ECO:0000313" key="2">
    <source>
        <dbReference type="Proteomes" id="UP000015502"/>
    </source>
</evidence>
<organism evidence="1 2">
    <name type="scientific">Thermococcus litoralis (strain ATCC 51850 / DSM 5473 / JCM 8560 / NS-C)</name>
    <dbReference type="NCBI Taxonomy" id="523849"/>
    <lineage>
        <taxon>Archaea</taxon>
        <taxon>Methanobacteriati</taxon>
        <taxon>Methanobacteriota</taxon>
        <taxon>Thermococci</taxon>
        <taxon>Thermococcales</taxon>
        <taxon>Thermococcaceae</taxon>
        <taxon>Thermococcus</taxon>
    </lineage>
</organism>
<dbReference type="STRING" id="523849.OCC_07923"/>
<proteinExistence type="predicted"/>
<dbReference type="RefSeq" id="WP_004066891.1">
    <property type="nucleotide sequence ID" value="NC_022084.1"/>
</dbReference>
<dbReference type="OrthoDB" id="359269at2157"/>
<dbReference type="HOGENOM" id="CLU_119370_0_0_2"/>
<gene>
    <name evidence="1" type="ORF">OCC_07923</name>
</gene>
<accession>H3ZKX7</accession>
<dbReference type="EMBL" id="CP006670">
    <property type="protein sequence ID" value="EHR79378.1"/>
    <property type="molecule type" value="Genomic_DNA"/>
</dbReference>
<dbReference type="Proteomes" id="UP000015502">
    <property type="component" value="Chromosome"/>
</dbReference>
<dbReference type="PaxDb" id="523849-OCC_07923"/>